<evidence type="ECO:0000256" key="1">
    <source>
        <dbReference type="ARBA" id="ARBA00005953"/>
    </source>
</evidence>
<keyword evidence="5" id="KW-1185">Reference proteome</keyword>
<organism evidence="4 5">
    <name type="scientific">Knoellia remsis</name>
    <dbReference type="NCBI Taxonomy" id="407159"/>
    <lineage>
        <taxon>Bacteria</taxon>
        <taxon>Bacillati</taxon>
        <taxon>Actinomycetota</taxon>
        <taxon>Actinomycetes</taxon>
        <taxon>Micrococcales</taxon>
        <taxon>Intrasporangiaceae</taxon>
        <taxon>Knoellia</taxon>
    </lineage>
</organism>
<comment type="caution">
    <text evidence="4">The sequence shown here is derived from an EMBL/GenBank/DDBJ whole genome shotgun (WGS) entry which is preliminary data.</text>
</comment>
<evidence type="ECO:0000313" key="5">
    <source>
        <dbReference type="Proteomes" id="UP000237822"/>
    </source>
</evidence>
<proteinExistence type="inferred from homology"/>
<evidence type="ECO:0000256" key="3">
    <source>
        <dbReference type="SAM" id="MobiDB-lite"/>
    </source>
</evidence>
<dbReference type="Pfam" id="PF13279">
    <property type="entry name" value="4HBT_2"/>
    <property type="match status" value="1"/>
</dbReference>
<dbReference type="SUPFAM" id="SSF54637">
    <property type="entry name" value="Thioesterase/thiol ester dehydrase-isomerase"/>
    <property type="match status" value="1"/>
</dbReference>
<dbReference type="Gene3D" id="3.10.129.10">
    <property type="entry name" value="Hotdog Thioesterase"/>
    <property type="match status" value="1"/>
</dbReference>
<dbReference type="EMBL" id="PVTI01000011">
    <property type="protein sequence ID" value="PRY58726.1"/>
    <property type="molecule type" value="Genomic_DNA"/>
</dbReference>
<keyword evidence="2 4" id="KW-0378">Hydrolase</keyword>
<dbReference type="InterPro" id="IPR050563">
    <property type="entry name" value="4-hydroxybenzoyl-CoA_TE"/>
</dbReference>
<sequence>MPGLAVRPRSASPPGMPAASVVRMSSPAAHPTSTGTTRDPRTLRREDFPEVQRVSTRWADNDMYGHLNNAVYYELFDSVLNAWLIRETGIDETSTPTLGVVAESSCRFYSELAYPHPIDVGVRVERIGTKSVTFAFGLFADGSDDIAAHGLWAQVYIDRAGRHTVPIPDDVRAVCERSLSAQP</sequence>
<dbReference type="GO" id="GO:0047617">
    <property type="term" value="F:fatty acyl-CoA hydrolase activity"/>
    <property type="evidence" value="ECO:0007669"/>
    <property type="project" value="TreeGrafter"/>
</dbReference>
<dbReference type="Proteomes" id="UP000237822">
    <property type="component" value="Unassembled WGS sequence"/>
</dbReference>
<dbReference type="PANTHER" id="PTHR31793">
    <property type="entry name" value="4-HYDROXYBENZOYL-COA THIOESTERASE FAMILY MEMBER"/>
    <property type="match status" value="1"/>
</dbReference>
<reference evidence="4 5" key="1">
    <citation type="submission" date="2018-03" db="EMBL/GenBank/DDBJ databases">
        <title>Genomic Encyclopedia of Archaeal and Bacterial Type Strains, Phase II (KMG-II): from individual species to whole genera.</title>
        <authorList>
            <person name="Goeker M."/>
        </authorList>
    </citation>
    <scope>NUCLEOTIDE SEQUENCE [LARGE SCALE GENOMIC DNA]</scope>
    <source>
        <strain evidence="4 5">ATCC BAA-1496</strain>
    </source>
</reference>
<dbReference type="InterPro" id="IPR029069">
    <property type="entry name" value="HotDog_dom_sf"/>
</dbReference>
<evidence type="ECO:0000313" key="4">
    <source>
        <dbReference type="EMBL" id="PRY58726.1"/>
    </source>
</evidence>
<comment type="similarity">
    <text evidence="1">Belongs to the 4-hydroxybenzoyl-CoA thioesterase family.</text>
</comment>
<feature type="region of interest" description="Disordered" evidence="3">
    <location>
        <begin position="1"/>
        <end position="44"/>
    </location>
</feature>
<dbReference type="PANTHER" id="PTHR31793:SF27">
    <property type="entry name" value="NOVEL THIOESTERASE SUPERFAMILY DOMAIN AND SAPOSIN A-TYPE DOMAIN CONTAINING PROTEIN (0610012H03RIK)"/>
    <property type="match status" value="1"/>
</dbReference>
<accession>A0A2T0ULG3</accession>
<name>A0A2T0ULG3_9MICO</name>
<evidence type="ECO:0000256" key="2">
    <source>
        <dbReference type="ARBA" id="ARBA00022801"/>
    </source>
</evidence>
<dbReference type="CDD" id="cd00586">
    <property type="entry name" value="4HBT"/>
    <property type="match status" value="1"/>
</dbReference>
<dbReference type="AlphaFoldDB" id="A0A2T0ULG3"/>
<gene>
    <name evidence="4" type="ORF">BCF74_1117</name>
</gene>
<protein>
    <submittedName>
        <fullName evidence="4">Acyl-CoA thioester hydrolase</fullName>
    </submittedName>
</protein>